<evidence type="ECO:0000313" key="2">
    <source>
        <dbReference type="EMBL" id="MBP1896119.1"/>
    </source>
</evidence>
<dbReference type="Proteomes" id="UP000706926">
    <property type="component" value="Unassembled WGS sequence"/>
</dbReference>
<accession>A0ABS4FIN4</accession>
<feature type="compositionally biased region" description="Basic and acidic residues" evidence="1">
    <location>
        <begin position="81"/>
        <end position="90"/>
    </location>
</feature>
<comment type="caution">
    <text evidence="2">The sequence shown here is derived from an EMBL/GenBank/DDBJ whole genome shotgun (WGS) entry which is preliminary data.</text>
</comment>
<gene>
    <name evidence="2" type="ORF">J2Z18_005233</name>
</gene>
<name>A0ABS4FIN4_9BACL</name>
<evidence type="ECO:0000256" key="1">
    <source>
        <dbReference type="SAM" id="MobiDB-lite"/>
    </source>
</evidence>
<sequence length="166" mass="18018">MHFVSAASMMMIAAGSGNPLPGSSGSFSIYAIVSRSSLKYPSYGIYPEWLTPIKQASENPPTTTLNRSATYHKLTNMDGPLHSEIKDSSKKKAKSPRLPSYACRKLCILCIIHTVNLPLRKAARRLRTSPENFLSCAGSLPNACLYPRSFQPASGLSQTESVGPQL</sequence>
<dbReference type="EMBL" id="JAGGKI010000020">
    <property type="protein sequence ID" value="MBP1896119.1"/>
    <property type="molecule type" value="Genomic_DNA"/>
</dbReference>
<protein>
    <submittedName>
        <fullName evidence="2">Uncharacterized protein</fullName>
    </submittedName>
</protein>
<evidence type="ECO:0000313" key="3">
    <source>
        <dbReference type="Proteomes" id="UP000706926"/>
    </source>
</evidence>
<organism evidence="2 3">
    <name type="scientific">Paenibacillus lactis</name>
    <dbReference type="NCBI Taxonomy" id="228574"/>
    <lineage>
        <taxon>Bacteria</taxon>
        <taxon>Bacillati</taxon>
        <taxon>Bacillota</taxon>
        <taxon>Bacilli</taxon>
        <taxon>Bacillales</taxon>
        <taxon>Paenibacillaceae</taxon>
        <taxon>Paenibacillus</taxon>
    </lineage>
</organism>
<reference evidence="2 3" key="1">
    <citation type="submission" date="2021-03" db="EMBL/GenBank/DDBJ databases">
        <title>Genomic Encyclopedia of Type Strains, Phase IV (KMG-IV): sequencing the most valuable type-strain genomes for metagenomic binning, comparative biology and taxonomic classification.</title>
        <authorList>
            <person name="Goeker M."/>
        </authorList>
    </citation>
    <scope>NUCLEOTIDE SEQUENCE [LARGE SCALE GENOMIC DNA]</scope>
    <source>
        <strain evidence="2 3">DSM 15596</strain>
    </source>
</reference>
<keyword evidence="3" id="KW-1185">Reference proteome</keyword>
<feature type="region of interest" description="Disordered" evidence="1">
    <location>
        <begin position="76"/>
        <end position="95"/>
    </location>
</feature>
<proteinExistence type="predicted"/>